<dbReference type="EMBL" id="BAABHB010000004">
    <property type="protein sequence ID" value="GAA4406110.1"/>
    <property type="molecule type" value="Genomic_DNA"/>
</dbReference>
<proteinExistence type="predicted"/>
<feature type="transmembrane region" description="Helical" evidence="1">
    <location>
        <begin position="38"/>
        <end position="59"/>
    </location>
</feature>
<protein>
    <recommendedName>
        <fullName evidence="4">Dolichyl-phosphate-mannose-protein mannosyltransferase</fullName>
    </recommendedName>
</protein>
<feature type="transmembrane region" description="Helical" evidence="1">
    <location>
        <begin position="112"/>
        <end position="130"/>
    </location>
</feature>
<evidence type="ECO:0000313" key="3">
    <source>
        <dbReference type="Proteomes" id="UP001500936"/>
    </source>
</evidence>
<feature type="transmembrane region" description="Helical" evidence="1">
    <location>
        <begin position="271"/>
        <end position="291"/>
    </location>
</feature>
<keyword evidence="1" id="KW-1133">Transmembrane helix</keyword>
<name>A0ABP8KGG1_9BACT</name>
<feature type="transmembrane region" description="Helical" evidence="1">
    <location>
        <begin position="142"/>
        <end position="158"/>
    </location>
</feature>
<keyword evidence="3" id="KW-1185">Reference proteome</keyword>
<dbReference type="RefSeq" id="WP_345267590.1">
    <property type="nucleotide sequence ID" value="NZ_BAABHB010000004.1"/>
</dbReference>
<gene>
    <name evidence="2" type="ORF">GCM10023187_25200</name>
</gene>
<feature type="transmembrane region" description="Helical" evidence="1">
    <location>
        <begin position="311"/>
        <end position="329"/>
    </location>
</feature>
<reference evidence="3" key="1">
    <citation type="journal article" date="2019" name="Int. J. Syst. Evol. Microbiol.">
        <title>The Global Catalogue of Microorganisms (GCM) 10K type strain sequencing project: providing services to taxonomists for standard genome sequencing and annotation.</title>
        <authorList>
            <consortium name="The Broad Institute Genomics Platform"/>
            <consortium name="The Broad Institute Genome Sequencing Center for Infectious Disease"/>
            <person name="Wu L."/>
            <person name="Ma J."/>
        </authorList>
    </citation>
    <scope>NUCLEOTIDE SEQUENCE [LARGE SCALE GENOMIC DNA]</scope>
    <source>
        <strain evidence="3">JCM 17925</strain>
    </source>
</reference>
<feature type="transmembrane region" description="Helical" evidence="1">
    <location>
        <begin position="364"/>
        <end position="387"/>
    </location>
</feature>
<evidence type="ECO:0000256" key="1">
    <source>
        <dbReference type="SAM" id="Phobius"/>
    </source>
</evidence>
<dbReference type="Proteomes" id="UP001500936">
    <property type="component" value="Unassembled WGS sequence"/>
</dbReference>
<keyword evidence="1" id="KW-0472">Membrane</keyword>
<feature type="transmembrane region" description="Helical" evidence="1">
    <location>
        <begin position="6"/>
        <end position="26"/>
    </location>
</feature>
<feature type="transmembrane region" description="Helical" evidence="1">
    <location>
        <begin position="194"/>
        <end position="217"/>
    </location>
</feature>
<accession>A0ABP8KGG1</accession>
<organism evidence="2 3">
    <name type="scientific">Nibrella viscosa</name>
    <dbReference type="NCBI Taxonomy" id="1084524"/>
    <lineage>
        <taxon>Bacteria</taxon>
        <taxon>Pseudomonadati</taxon>
        <taxon>Bacteroidota</taxon>
        <taxon>Cytophagia</taxon>
        <taxon>Cytophagales</taxon>
        <taxon>Spirosomataceae</taxon>
        <taxon>Nibrella</taxon>
    </lineage>
</organism>
<feature type="transmembrane region" description="Helical" evidence="1">
    <location>
        <begin position="237"/>
        <end position="259"/>
    </location>
</feature>
<feature type="transmembrane region" description="Helical" evidence="1">
    <location>
        <begin position="341"/>
        <end position="358"/>
    </location>
</feature>
<sequence>MLFPILYYLVSACLLTGILYVIWQDYRADNQPAPRNPAVLFGSLTFLLLLVMRLPSILYNQQLNEDESQVLTQAMTLWQDPVYGRSVDSGTIGPVNSYILLPFHALGLPFEYTLLRVTGMVLLIISLIFYYRSLQLLVSSRISRRLSFLVLTLFFASANHPDFLQYSSELTSLVLITGCFTLAMRVFRYGRPSISGLITLGFLAGLTAYCKLQSLPIVGTLLLVPAGYLLQTYRLSALRYGAALLAGFLMPTLLVFALAYRFGVADYFINYYFIGSLTTYSELYTALNGVQRGFGSNLLRFLSLQTQPPEFIFVVLVPCILTVAGALAGRRLSVRGPAGTWPLVLVIAPALMAGWAVIAPGTEFAHHLLLLVFPLGWLQAICLQAILNSPSIRLRKPQVVLFAGFLCLLAFTLNNSYVQVYGKSLVNYLRGKPVADVSQRLFNRNPAVFSFPDSLNVSRSAVAGIVRQYAVPGTDRLAVWGWNCRYYVQTQLAQGVSENHTPRSIIPNSMRQAYLNRYAADLLRNRPAVFLDAVGNTSLLLTKLSQRHENFALIHRIIRQYYVLAASANDVRIYVRQDRQLRLAAGHPMR</sequence>
<feature type="transmembrane region" description="Helical" evidence="1">
    <location>
        <begin position="399"/>
        <end position="418"/>
    </location>
</feature>
<evidence type="ECO:0000313" key="2">
    <source>
        <dbReference type="EMBL" id="GAA4406110.1"/>
    </source>
</evidence>
<evidence type="ECO:0008006" key="4">
    <source>
        <dbReference type="Google" id="ProtNLM"/>
    </source>
</evidence>
<feature type="transmembrane region" description="Helical" evidence="1">
    <location>
        <begin position="170"/>
        <end position="187"/>
    </location>
</feature>
<comment type="caution">
    <text evidence="2">The sequence shown here is derived from an EMBL/GenBank/DDBJ whole genome shotgun (WGS) entry which is preliminary data.</text>
</comment>
<keyword evidence="1" id="KW-0812">Transmembrane</keyword>